<dbReference type="GO" id="GO:0006811">
    <property type="term" value="P:monoatomic ion transport"/>
    <property type="evidence" value="ECO:0007669"/>
    <property type="project" value="InterPro"/>
</dbReference>
<keyword evidence="1" id="KW-0812">Transmembrane</keyword>
<proteinExistence type="predicted"/>
<organism evidence="2 3">
    <name type="scientific">Dillenia turbinata</name>
    <dbReference type="NCBI Taxonomy" id="194707"/>
    <lineage>
        <taxon>Eukaryota</taxon>
        <taxon>Viridiplantae</taxon>
        <taxon>Streptophyta</taxon>
        <taxon>Embryophyta</taxon>
        <taxon>Tracheophyta</taxon>
        <taxon>Spermatophyta</taxon>
        <taxon>Magnoliopsida</taxon>
        <taxon>eudicotyledons</taxon>
        <taxon>Gunneridae</taxon>
        <taxon>Pentapetalae</taxon>
        <taxon>Dilleniales</taxon>
        <taxon>Dilleniaceae</taxon>
        <taxon>Dillenia</taxon>
    </lineage>
</organism>
<feature type="transmembrane region" description="Helical" evidence="1">
    <location>
        <begin position="171"/>
        <end position="191"/>
    </location>
</feature>
<dbReference type="SUPFAM" id="SSF81324">
    <property type="entry name" value="Voltage-gated potassium channels"/>
    <property type="match status" value="1"/>
</dbReference>
<gene>
    <name evidence="2" type="ORF">RJ641_021799</name>
</gene>
<sequence>MSDFGQDINQFASLASCFSYDQLAILDLKLQACDLLDSTDPDISLMQKCNHLHNRSLKISALIISFAFLSVPVLVINHIELVSRSRRSSNHLSEEVSLNKKLAYRIDLFLSVYPYAKPLTLLVATLLLIFRGRLALFGVTDDSLADCLWLSWTFMVDLGNHANTEGFRPRLVSVSISFGGMLIFAMMLGLVSDAISEKFRISFGGMLIFAVMLEKFRISFGGMLIFAVMLGLVSDAISEKFDSKERKK</sequence>
<dbReference type="InterPro" id="IPR044849">
    <property type="entry name" value="CASTOR/POLLUX/SYM8-like"/>
</dbReference>
<dbReference type="PANTHER" id="PTHR31563:SF1">
    <property type="entry name" value="ION CHANNEL CASTOR-RELATED"/>
    <property type="match status" value="1"/>
</dbReference>
<keyword evidence="1" id="KW-1133">Transmembrane helix</keyword>
<accession>A0AAN8YYS6</accession>
<dbReference type="EMBL" id="JBAMMX010000026">
    <property type="protein sequence ID" value="KAK6914478.1"/>
    <property type="molecule type" value="Genomic_DNA"/>
</dbReference>
<protein>
    <submittedName>
        <fullName evidence="2">Uncharacterized protein</fullName>
    </submittedName>
</protein>
<feature type="transmembrane region" description="Helical" evidence="1">
    <location>
        <begin position="108"/>
        <end position="130"/>
    </location>
</feature>
<name>A0AAN8YYS6_9MAGN</name>
<keyword evidence="3" id="KW-1185">Reference proteome</keyword>
<keyword evidence="1" id="KW-0472">Membrane</keyword>
<dbReference type="PANTHER" id="PTHR31563">
    <property type="entry name" value="ION CHANNEL POLLUX-RELATED"/>
    <property type="match status" value="1"/>
</dbReference>
<evidence type="ECO:0000313" key="3">
    <source>
        <dbReference type="Proteomes" id="UP001370490"/>
    </source>
</evidence>
<dbReference type="Proteomes" id="UP001370490">
    <property type="component" value="Unassembled WGS sequence"/>
</dbReference>
<comment type="caution">
    <text evidence="2">The sequence shown here is derived from an EMBL/GenBank/DDBJ whole genome shotgun (WGS) entry which is preliminary data.</text>
</comment>
<evidence type="ECO:0000313" key="2">
    <source>
        <dbReference type="EMBL" id="KAK6914478.1"/>
    </source>
</evidence>
<feature type="transmembrane region" description="Helical" evidence="1">
    <location>
        <begin position="219"/>
        <end position="238"/>
    </location>
</feature>
<reference evidence="2 3" key="1">
    <citation type="submission" date="2023-12" db="EMBL/GenBank/DDBJ databases">
        <title>A high-quality genome assembly for Dillenia turbinata (Dilleniales).</title>
        <authorList>
            <person name="Chanderbali A."/>
        </authorList>
    </citation>
    <scope>NUCLEOTIDE SEQUENCE [LARGE SCALE GENOMIC DNA]</scope>
    <source>
        <strain evidence="2">LSX21</strain>
        <tissue evidence="2">Leaf</tissue>
    </source>
</reference>
<evidence type="ECO:0000256" key="1">
    <source>
        <dbReference type="SAM" id="Phobius"/>
    </source>
</evidence>
<dbReference type="AlphaFoldDB" id="A0AAN8YYS6"/>
<feature type="transmembrane region" description="Helical" evidence="1">
    <location>
        <begin position="59"/>
        <end position="79"/>
    </location>
</feature>